<name>A0A6A4WQ22_AMPAM</name>
<sequence>MTPERAKVVDFADAVPLSSYHNTFFVSSQTEEAHRISTELFGLLLKPLHVPIATLKQFLELPNWKIAMEPGAEDLDRWAGSANMKERKQSVTTVRYWVGLGRLSWESTLFRFSVGRRVPISPTA</sequence>
<keyword evidence="2" id="KW-1185">Reference proteome</keyword>
<dbReference type="AlphaFoldDB" id="A0A6A4WQ22"/>
<evidence type="ECO:0000313" key="2">
    <source>
        <dbReference type="Proteomes" id="UP000440578"/>
    </source>
</evidence>
<organism evidence="1 2">
    <name type="scientific">Amphibalanus amphitrite</name>
    <name type="common">Striped barnacle</name>
    <name type="synonym">Balanus amphitrite</name>
    <dbReference type="NCBI Taxonomy" id="1232801"/>
    <lineage>
        <taxon>Eukaryota</taxon>
        <taxon>Metazoa</taxon>
        <taxon>Ecdysozoa</taxon>
        <taxon>Arthropoda</taxon>
        <taxon>Crustacea</taxon>
        <taxon>Multicrustacea</taxon>
        <taxon>Cirripedia</taxon>
        <taxon>Thoracica</taxon>
        <taxon>Thoracicalcarea</taxon>
        <taxon>Balanomorpha</taxon>
        <taxon>Balanoidea</taxon>
        <taxon>Balanidae</taxon>
        <taxon>Amphibalaninae</taxon>
        <taxon>Amphibalanus</taxon>
    </lineage>
</organism>
<reference evidence="1 2" key="1">
    <citation type="submission" date="2019-07" db="EMBL/GenBank/DDBJ databases">
        <title>Draft genome assembly of a fouling barnacle, Amphibalanus amphitrite (Darwin, 1854): The first reference genome for Thecostraca.</title>
        <authorList>
            <person name="Kim W."/>
        </authorList>
    </citation>
    <scope>NUCLEOTIDE SEQUENCE [LARGE SCALE GENOMIC DNA]</scope>
    <source>
        <strain evidence="1">SNU_AA5</strain>
        <tissue evidence="1">Soma without cirri and trophi</tissue>
    </source>
</reference>
<protein>
    <submittedName>
        <fullName evidence="1">Uncharacterized protein</fullName>
    </submittedName>
</protein>
<dbReference type="Proteomes" id="UP000440578">
    <property type="component" value="Unassembled WGS sequence"/>
</dbReference>
<comment type="caution">
    <text evidence="1">The sequence shown here is derived from an EMBL/GenBank/DDBJ whole genome shotgun (WGS) entry which is preliminary data.</text>
</comment>
<proteinExistence type="predicted"/>
<gene>
    <name evidence="1" type="ORF">FJT64_019962</name>
</gene>
<accession>A0A6A4WQ22</accession>
<dbReference type="EMBL" id="VIIS01000456">
    <property type="protein sequence ID" value="KAF0308885.1"/>
    <property type="molecule type" value="Genomic_DNA"/>
</dbReference>
<evidence type="ECO:0000313" key="1">
    <source>
        <dbReference type="EMBL" id="KAF0308885.1"/>
    </source>
</evidence>